<reference evidence="12 13" key="1">
    <citation type="journal article" date="2015" name="Genome Announc.">
        <title>Expanding the biotechnology potential of lactobacilli through comparative genomics of 213 strains and associated genera.</title>
        <authorList>
            <person name="Sun Z."/>
            <person name="Harris H.M."/>
            <person name="McCann A."/>
            <person name="Guo C."/>
            <person name="Argimon S."/>
            <person name="Zhang W."/>
            <person name="Yang X."/>
            <person name="Jeffery I.B."/>
            <person name="Cooney J.C."/>
            <person name="Kagawa T.F."/>
            <person name="Liu W."/>
            <person name="Song Y."/>
            <person name="Salvetti E."/>
            <person name="Wrobel A."/>
            <person name="Rasinkangas P."/>
            <person name="Parkhill J."/>
            <person name="Rea M.C."/>
            <person name="O'Sullivan O."/>
            <person name="Ritari J."/>
            <person name="Douillard F.P."/>
            <person name="Paul Ross R."/>
            <person name="Yang R."/>
            <person name="Briner A.E."/>
            <person name="Felis G.E."/>
            <person name="de Vos W.M."/>
            <person name="Barrangou R."/>
            <person name="Klaenhammer T.R."/>
            <person name="Caufield P.W."/>
            <person name="Cui Y."/>
            <person name="Zhang H."/>
            <person name="O'Toole P.W."/>
        </authorList>
    </citation>
    <scope>NUCLEOTIDE SEQUENCE [LARGE SCALE GENOMIC DNA]</scope>
    <source>
        <strain evidence="12 13">DSM 18630</strain>
    </source>
</reference>
<evidence type="ECO:0000313" key="12">
    <source>
        <dbReference type="EMBL" id="KRM05610.1"/>
    </source>
</evidence>
<dbReference type="PATRIC" id="fig|1423750.3.peg.1347"/>
<dbReference type="GO" id="GO:0005985">
    <property type="term" value="P:sucrose metabolic process"/>
    <property type="evidence" value="ECO:0007669"/>
    <property type="project" value="UniProtKB-UniPathway"/>
</dbReference>
<sequence length="472" mass="55323">MTQLIDKAKLIRVTNKRYRQNFHIITPEGWLNDPNGLCYFQGYYHVFYQFHPYSAEWGPMHWGHVRSKDLVNWEQLPVALVPGDPEDKGGCFSGSAIVKGNRLYLIYTGHHYYDDGNLDHFWENQNVAYSDDGIHFTKYTDNPIISVPKDNTQHFRDPKVWELDGQYYLVIGSQDKEKLGRILMYKSKDLLNWEYLGPIAKSHGQETEGSMWECPDFFRLNGQDVLICSPMGIKPTEKKYLNVSQTGYFVGQLDYKQPKFKRNNFSELDYGHNFYATQTFVDPTGRRILFGWMSPFDEEMLEKPDGWAGSLTIPRELKLDGDHLRMLPLKEYQQLRTKKIYDTNLQLAKRKKLDLPDIQHSELLIESELNTNDQLKWSLLENEEEILSLNYDQKNSELTLYRKGKDSFRYAQIKKTNQLKLHIFIDTSSVEIFVNDGEAVFTERYYTQKKLLTQFSTNGTLNVNVIAFNLKK</sequence>
<dbReference type="Gene3D" id="2.115.10.20">
    <property type="entry name" value="Glycosyl hydrolase domain, family 43"/>
    <property type="match status" value="1"/>
</dbReference>
<dbReference type="STRING" id="1423750.FC89_GL001314"/>
<comment type="subcellular location">
    <subcellularLocation>
        <location evidence="9">Cytoplasm</location>
    </subcellularLocation>
</comment>
<dbReference type="InterPro" id="IPR023296">
    <property type="entry name" value="Glyco_hydro_beta-prop_sf"/>
</dbReference>
<evidence type="ECO:0000256" key="5">
    <source>
        <dbReference type="ARBA" id="ARBA00022801"/>
    </source>
</evidence>
<dbReference type="CDD" id="cd08996">
    <property type="entry name" value="GH32_FFase"/>
    <property type="match status" value="1"/>
</dbReference>
<dbReference type="SMART" id="SM00640">
    <property type="entry name" value="Glyco_32"/>
    <property type="match status" value="1"/>
</dbReference>
<evidence type="ECO:0000256" key="8">
    <source>
        <dbReference type="RuleBase" id="RU362110"/>
    </source>
</evidence>
<comment type="catalytic activity">
    <reaction evidence="8">
        <text>Hydrolysis of terminal non-reducing beta-D-fructofuranoside residues in beta-D-fructofuranosides.</text>
        <dbReference type="EC" id="3.2.1.26"/>
    </reaction>
</comment>
<dbReference type="UniPathway" id="UPA00238"/>
<evidence type="ECO:0000256" key="6">
    <source>
        <dbReference type="ARBA" id="ARBA00023295"/>
    </source>
</evidence>
<organism evidence="12 13">
    <name type="scientific">Liquorilactobacillus ghanensis DSM 18630</name>
    <dbReference type="NCBI Taxonomy" id="1423750"/>
    <lineage>
        <taxon>Bacteria</taxon>
        <taxon>Bacillati</taxon>
        <taxon>Bacillota</taxon>
        <taxon>Bacilli</taxon>
        <taxon>Lactobacillales</taxon>
        <taxon>Lactobacillaceae</taxon>
        <taxon>Liquorilactobacillus</taxon>
    </lineage>
</organism>
<evidence type="ECO:0000256" key="9">
    <source>
        <dbReference type="RuleBase" id="RU365015"/>
    </source>
</evidence>
<evidence type="ECO:0000256" key="1">
    <source>
        <dbReference type="ARBA" id="ARBA00004914"/>
    </source>
</evidence>
<dbReference type="GO" id="GO:0004564">
    <property type="term" value="F:beta-fructofuranosidase activity"/>
    <property type="evidence" value="ECO:0007669"/>
    <property type="project" value="UniProtKB-EC"/>
</dbReference>
<comment type="caution">
    <text evidence="12">The sequence shown here is derived from an EMBL/GenBank/DDBJ whole genome shotgun (WGS) entry which is preliminary data.</text>
</comment>
<dbReference type="SUPFAM" id="SSF49899">
    <property type="entry name" value="Concanavalin A-like lectins/glucanases"/>
    <property type="match status" value="1"/>
</dbReference>
<feature type="domain" description="Glycosyl hydrolase family 32 C-terminal" evidence="11">
    <location>
        <begin position="331"/>
        <end position="462"/>
    </location>
</feature>
<dbReference type="InterPro" id="IPR051214">
    <property type="entry name" value="GH32_Enzymes"/>
</dbReference>
<evidence type="ECO:0000256" key="7">
    <source>
        <dbReference type="ARBA" id="ARBA00033367"/>
    </source>
</evidence>
<dbReference type="SUPFAM" id="SSF75005">
    <property type="entry name" value="Arabinanase/levansucrase/invertase"/>
    <property type="match status" value="1"/>
</dbReference>
<evidence type="ECO:0000259" key="10">
    <source>
        <dbReference type="Pfam" id="PF00251"/>
    </source>
</evidence>
<evidence type="ECO:0000313" key="13">
    <source>
        <dbReference type="Proteomes" id="UP000051451"/>
    </source>
</evidence>
<dbReference type="InterPro" id="IPR006232">
    <property type="entry name" value="Suc6P_hydrolase"/>
</dbReference>
<proteinExistence type="inferred from homology"/>
<dbReference type="PANTHER" id="PTHR43101:SF1">
    <property type="entry name" value="BETA-FRUCTOSIDASE"/>
    <property type="match status" value="1"/>
</dbReference>
<gene>
    <name evidence="12" type="ORF">FC89_GL001314</name>
</gene>
<dbReference type="GeneID" id="98319325"/>
<dbReference type="EMBL" id="AZGB01000018">
    <property type="protein sequence ID" value="KRM05610.1"/>
    <property type="molecule type" value="Genomic_DNA"/>
</dbReference>
<dbReference type="Gene3D" id="2.60.120.560">
    <property type="entry name" value="Exo-inulinase, domain 1"/>
    <property type="match status" value="1"/>
</dbReference>
<protein>
    <recommendedName>
        <fullName evidence="4 8">Sucrose-6-phosphate hydrolase</fullName>
        <ecNumber evidence="3 8">3.2.1.26</ecNumber>
    </recommendedName>
    <alternativeName>
        <fullName evidence="7 9">Invertase</fullName>
    </alternativeName>
</protein>
<keyword evidence="6 8" id="KW-0326">Glycosidase</keyword>
<dbReference type="InterPro" id="IPR013189">
    <property type="entry name" value="Glyco_hydro_32_C"/>
</dbReference>
<comment type="similarity">
    <text evidence="2 8">Belongs to the glycosyl hydrolase 32 family.</text>
</comment>
<name>A0A0R1VJ72_9LACO</name>
<dbReference type="GO" id="GO:0005737">
    <property type="term" value="C:cytoplasm"/>
    <property type="evidence" value="ECO:0007669"/>
    <property type="project" value="UniProtKB-SubCell"/>
</dbReference>
<keyword evidence="13" id="KW-1185">Reference proteome</keyword>
<keyword evidence="9" id="KW-0119">Carbohydrate metabolism</keyword>
<keyword evidence="9" id="KW-0963">Cytoplasm</keyword>
<dbReference type="Proteomes" id="UP000051451">
    <property type="component" value="Unassembled WGS sequence"/>
</dbReference>
<dbReference type="Pfam" id="PF00251">
    <property type="entry name" value="Glyco_hydro_32N"/>
    <property type="match status" value="1"/>
</dbReference>
<dbReference type="RefSeq" id="WP_057872054.1">
    <property type="nucleotide sequence ID" value="NZ_AZGB01000018.1"/>
</dbReference>
<feature type="domain" description="Glycosyl hydrolase family 32 N-terminal" evidence="10">
    <location>
        <begin position="23"/>
        <end position="326"/>
    </location>
</feature>
<comment type="pathway">
    <text evidence="1 9">Glycan biosynthesis; sucrose metabolism.</text>
</comment>
<evidence type="ECO:0000256" key="4">
    <source>
        <dbReference type="ARBA" id="ARBA00019623"/>
    </source>
</evidence>
<dbReference type="OrthoDB" id="9759709at2"/>
<dbReference type="Pfam" id="PF08244">
    <property type="entry name" value="Glyco_hydro_32C"/>
    <property type="match status" value="1"/>
</dbReference>
<dbReference type="AlphaFoldDB" id="A0A0R1VJ72"/>
<comment type="function">
    <text evidence="9">Enables the bacterium to metabolize sucrose as a sole carbon source.</text>
</comment>
<dbReference type="InterPro" id="IPR001362">
    <property type="entry name" value="Glyco_hydro_32"/>
</dbReference>
<evidence type="ECO:0000256" key="3">
    <source>
        <dbReference type="ARBA" id="ARBA00012758"/>
    </source>
</evidence>
<keyword evidence="5 8" id="KW-0378">Hydrolase</keyword>
<evidence type="ECO:0000259" key="11">
    <source>
        <dbReference type="Pfam" id="PF08244"/>
    </source>
</evidence>
<evidence type="ECO:0000256" key="2">
    <source>
        <dbReference type="ARBA" id="ARBA00009902"/>
    </source>
</evidence>
<dbReference type="InterPro" id="IPR013148">
    <property type="entry name" value="Glyco_hydro_32_N"/>
</dbReference>
<dbReference type="InterPro" id="IPR013320">
    <property type="entry name" value="ConA-like_dom_sf"/>
</dbReference>
<accession>A0A0R1VJ72</accession>
<dbReference type="EC" id="3.2.1.26" evidence="3 8"/>
<dbReference type="PANTHER" id="PTHR43101">
    <property type="entry name" value="BETA-FRUCTOSIDASE"/>
    <property type="match status" value="1"/>
</dbReference>
<dbReference type="NCBIfam" id="TIGR01322">
    <property type="entry name" value="scrB_fam"/>
    <property type="match status" value="1"/>
</dbReference>